<dbReference type="EMBL" id="DQ441437">
    <property type="protein sequence ID" value="ABF27144.1"/>
    <property type="molecule type" value="Genomic_DNA"/>
</dbReference>
<organismHost>
    <name type="scientific">Homo sapiens</name>
    <name type="common">Human</name>
    <dbReference type="NCBI Taxonomy" id="9606"/>
</organismHost>
<dbReference type="PIR" id="B72170">
    <property type="entry name" value="B72170"/>
</dbReference>
<dbReference type="EMBL" id="DQ441426">
    <property type="protein sequence ID" value="ABF24926.1"/>
    <property type="molecule type" value="Genomic_DNA"/>
</dbReference>
<reference evidence="8 11" key="1">
    <citation type="submission" date="1998-03" db="EMBL/GenBank/DDBJ databases">
        <title>Analysis of the complete coding sequence of DNA of alastrim variola minor virus strain Garcia-1966.</title>
        <authorList>
            <person name="Shchelkunov S.N."/>
            <person name="Totmenin A.V."/>
            <person name="Gutorov V.V."/>
            <person name="Safronov P.F."/>
            <person name="Massung R.F."/>
            <person name="Loparev V.N."/>
            <person name="Knight J.C."/>
            <person name="Chizhikov V.E."/>
            <person name="Parsons J.M."/>
            <person name="Esposito J.J."/>
            <person name="Sosnovtsev S."/>
        </authorList>
    </citation>
    <scope>NUCLEOTIDE SEQUENCE [LARGE SCALE GENOMIC DNA]</scope>
    <source>
        <strain evidence="8">Garcia-1966</strain>
    </source>
</reference>
<protein>
    <submittedName>
        <fullName evidence="8">A53L protein</fullName>
    </submittedName>
    <submittedName>
        <fullName evidence="7">Hydroxysteroid dehydrogenase</fullName>
    </submittedName>
</protein>
<reference evidence="9 10" key="2">
    <citation type="journal article" date="2006" name="Science">
        <title>Genome sequence diversity and clues to the evolution of variola (smallpox) virus.</title>
        <authorList>
            <person name="Esposito J.J."/>
            <person name="Sammons S.A."/>
            <person name="Frace A.M."/>
            <person name="Osborne J.D."/>
            <person name="Olsen-Rasmussen M."/>
            <person name="Zhang M."/>
            <person name="Govil D."/>
            <person name="Damon I.K."/>
            <person name="Kline R."/>
            <person name="Laker M."/>
            <person name="Li Y."/>
            <person name="Smith G.L."/>
            <person name="Meyer H."/>
            <person name="LeDuc J.W."/>
            <person name="Wohlhueter R.M."/>
        </authorList>
    </citation>
    <scope>NUCLEOTIDE SEQUENCE [LARGE SCALE GENOMIC DNA]</scope>
    <source>
        <strain evidence="2">Benin</strain>
        <strain evidence="3">Brazil 1966</strain>
        <strain evidence="4">Guinea 1969</strain>
        <strain evidence="5">Niger 1969</strain>
        <strain evidence="6">Sierra Leone 1969</strain>
        <strain evidence="7">United Kingdom 1952 Butler</strain>
        <strain evidence="9">Variola virus (isolate Human/Brazil/v66-39/1966)</strain>
    </source>
</reference>
<dbReference type="Proteomes" id="UP000001814">
    <property type="component" value="Segment"/>
</dbReference>
<accession>Q9QNH2</accession>
<dbReference type="Proteomes" id="UP000133301">
    <property type="component" value="Segment"/>
</dbReference>
<evidence type="ECO:0000313" key="6">
    <source>
        <dbReference type="EMBL" id="ABF27144.1"/>
    </source>
</evidence>
<evidence type="ECO:0000313" key="3">
    <source>
        <dbReference type="EMBL" id="ABF23530.1"/>
    </source>
</evidence>
<dbReference type="EMBL" id="DQ441447">
    <property type="protein sequence ID" value="ABF29146.1"/>
    <property type="molecule type" value="Genomic_DNA"/>
</dbReference>
<evidence type="ECO:0000259" key="1">
    <source>
        <dbReference type="Pfam" id="PF01073"/>
    </source>
</evidence>
<dbReference type="EMBL" id="DQ441416">
    <property type="protein sequence ID" value="ABF22919.1"/>
    <property type="molecule type" value="Genomic_DNA"/>
</dbReference>
<gene>
    <name evidence="8" type="primary">A53L</name>
    <name evidence="2" type="ORF">VARV_BEN68_59_160</name>
    <name evidence="3" type="ORF">VARV_BRZ66_39_160</name>
    <name evidence="4" type="ORF">VARV_GUI69_005_160</name>
    <name evidence="5" type="ORF">VARV_NIG69_001_160</name>
    <name evidence="6" type="ORF">VARV_SLN68_258_160</name>
    <name evidence="7" type="ORF">VARV_UNK52_but_160</name>
</gene>
<dbReference type="Proteomes" id="UP000098436">
    <property type="component" value="Segment"/>
</dbReference>
<evidence type="ECO:0000313" key="11">
    <source>
        <dbReference type="Proteomes" id="UP000111493"/>
    </source>
</evidence>
<evidence type="ECO:0000313" key="12">
    <source>
        <dbReference type="Proteomes" id="UP000160505"/>
    </source>
</evidence>
<dbReference type="InterPro" id="IPR002225">
    <property type="entry name" value="3Beta_OHSteriod_DH/Estase"/>
</dbReference>
<dbReference type="GO" id="GO:0006694">
    <property type="term" value="P:steroid biosynthetic process"/>
    <property type="evidence" value="ECO:0007669"/>
    <property type="project" value="InterPro"/>
</dbReference>
<name>Q0N5J6_VARV</name>
<dbReference type="Pfam" id="PF01073">
    <property type="entry name" value="3Beta_HSD"/>
    <property type="match status" value="1"/>
</dbReference>
<dbReference type="EMBL" id="DQ441419">
    <property type="protein sequence ID" value="ABF23530.1"/>
    <property type="molecule type" value="Genomic_DNA"/>
</dbReference>
<evidence type="ECO:0000313" key="8">
    <source>
        <dbReference type="EMBL" id="CAB54756.1"/>
    </source>
</evidence>
<dbReference type="Proteomes" id="UP000111493">
    <property type="component" value="Segment"/>
</dbReference>
<evidence type="ECO:0000313" key="10">
    <source>
        <dbReference type="Proteomes" id="UP000098436"/>
    </source>
</evidence>
<evidence type="ECO:0000313" key="2">
    <source>
        <dbReference type="EMBL" id="ABF22919.1"/>
    </source>
</evidence>
<accession>Q0NLP6</accession>
<evidence type="ECO:0000313" key="9">
    <source>
        <dbReference type="Proteomes" id="UP000001814"/>
    </source>
</evidence>
<dbReference type="Proteomes" id="UP000127036">
    <property type="component" value="Segment"/>
</dbReference>
<dbReference type="Proteomes" id="UP000112873">
    <property type="component" value="Segment"/>
</dbReference>
<feature type="domain" description="3-beta hydroxysteroid dehydrogenase/isomerase" evidence="1">
    <location>
        <begin position="1"/>
        <end position="61"/>
    </location>
</feature>
<dbReference type="Proteomes" id="UP000160505">
    <property type="component" value="Segment"/>
</dbReference>
<dbReference type="EMBL" id="DQ441434">
    <property type="protein sequence ID" value="ABF26539.1"/>
    <property type="molecule type" value="Genomic_DNA"/>
</dbReference>
<dbReference type="GO" id="GO:0016616">
    <property type="term" value="F:oxidoreductase activity, acting on the CH-OH group of donors, NAD or NADP as acceptor"/>
    <property type="evidence" value="ECO:0007669"/>
    <property type="project" value="InterPro"/>
</dbReference>
<accession>Q0N5J6</accession>
<dbReference type="EMBL" id="Y16780">
    <property type="protein sequence ID" value="CAB54756.1"/>
    <property type="molecule type" value="Genomic_DNA"/>
</dbReference>
<evidence type="ECO:0000313" key="5">
    <source>
        <dbReference type="EMBL" id="ABF26539.1"/>
    </source>
</evidence>
<organism evidence="7 12">
    <name type="scientific">Variola virus</name>
    <dbReference type="NCBI Taxonomy" id="10255"/>
    <lineage>
        <taxon>Viruses</taxon>
        <taxon>Varidnaviria</taxon>
        <taxon>Bamfordvirae</taxon>
        <taxon>Nucleocytoviricota</taxon>
        <taxon>Pokkesviricetes</taxon>
        <taxon>Chitovirales</taxon>
        <taxon>Poxviridae</taxon>
        <taxon>Chordopoxvirinae</taxon>
        <taxon>Orthopoxvirus</taxon>
        <taxon>Orthopoxvirus variola</taxon>
    </lineage>
</organism>
<evidence type="ECO:0000313" key="4">
    <source>
        <dbReference type="EMBL" id="ABF24926.1"/>
    </source>
</evidence>
<evidence type="ECO:0000313" key="7">
    <source>
        <dbReference type="EMBL" id="ABF29146.1"/>
    </source>
</evidence>
<proteinExistence type="predicted"/>
<accession>A0A1U8QSJ7</accession>
<sequence length="70" mass="7879">MEAIGPNKHGDPFIGHEHTLYDISPGHVYAKSKRMVEQLVMKANNSVIMNGAKLYTCCQDPLEFTEKETN</sequence>